<evidence type="ECO:0000313" key="3">
    <source>
        <dbReference type="WBParaSite" id="ACRNAN_scaffold2930.g15531.t1"/>
    </source>
</evidence>
<keyword evidence="2" id="KW-1185">Reference proteome</keyword>
<evidence type="ECO:0000256" key="1">
    <source>
        <dbReference type="SAM" id="Coils"/>
    </source>
</evidence>
<feature type="coiled-coil region" evidence="1">
    <location>
        <begin position="21"/>
        <end position="62"/>
    </location>
</feature>
<protein>
    <submittedName>
        <fullName evidence="3">C2H2-type domain-containing protein</fullName>
    </submittedName>
</protein>
<evidence type="ECO:0000313" key="2">
    <source>
        <dbReference type="Proteomes" id="UP000887540"/>
    </source>
</evidence>
<dbReference type="Gene3D" id="3.30.160.60">
    <property type="entry name" value="Classic Zinc Finger"/>
    <property type="match status" value="1"/>
</dbReference>
<dbReference type="Proteomes" id="UP000887540">
    <property type="component" value="Unplaced"/>
</dbReference>
<sequence>METASLDIYFQSQTNAIKRELKGAGERLHNAELLLEAMRLENLELINEIKSLRAENVALRANNKQNEGSSLNGPSEIEIATSSASTEISSFNPYTLKFEPEEMQESSSQLKDEQSLFNTSNPSNLTPNDLVNVMLSYAEQPSSSSVSPPMQINVHASETPSNHTRNWKRQYYQQKKHRECNYCHKVFFATPGNFKKHYYTHFPKNVFKCEKCDYNSPFKHSYQRHMEKCRGMKNESSEMFLNDEEVQAENLVHLI</sequence>
<keyword evidence="1" id="KW-0175">Coiled coil</keyword>
<dbReference type="AlphaFoldDB" id="A0A914DKZ6"/>
<accession>A0A914DKZ6</accession>
<name>A0A914DKZ6_9BILA</name>
<reference evidence="3" key="1">
    <citation type="submission" date="2022-11" db="UniProtKB">
        <authorList>
            <consortium name="WormBaseParasite"/>
        </authorList>
    </citation>
    <scope>IDENTIFICATION</scope>
</reference>
<dbReference type="WBParaSite" id="ACRNAN_scaffold2930.g15531.t1">
    <property type="protein sequence ID" value="ACRNAN_scaffold2930.g15531.t1"/>
    <property type="gene ID" value="ACRNAN_scaffold2930.g15531"/>
</dbReference>
<proteinExistence type="predicted"/>
<organism evidence="2 3">
    <name type="scientific">Acrobeloides nanus</name>
    <dbReference type="NCBI Taxonomy" id="290746"/>
    <lineage>
        <taxon>Eukaryota</taxon>
        <taxon>Metazoa</taxon>
        <taxon>Ecdysozoa</taxon>
        <taxon>Nematoda</taxon>
        <taxon>Chromadorea</taxon>
        <taxon>Rhabditida</taxon>
        <taxon>Tylenchina</taxon>
        <taxon>Cephalobomorpha</taxon>
        <taxon>Cephaloboidea</taxon>
        <taxon>Cephalobidae</taxon>
        <taxon>Acrobeloides</taxon>
    </lineage>
</organism>